<dbReference type="InterPro" id="IPR008906">
    <property type="entry name" value="HATC_C_dom"/>
</dbReference>
<feature type="domain" description="HAT C-terminal dimerisation" evidence="2">
    <location>
        <begin position="144"/>
        <end position="199"/>
    </location>
</feature>
<reference evidence="3" key="1">
    <citation type="submission" date="2022-01" db="EMBL/GenBank/DDBJ databases">
        <authorList>
            <person name="Braso-Vives M."/>
        </authorList>
    </citation>
    <scope>NUCLEOTIDE SEQUENCE</scope>
</reference>
<protein>
    <submittedName>
        <fullName evidence="3">ZNF862 protein</fullName>
    </submittedName>
</protein>
<feature type="region of interest" description="Disordered" evidence="1">
    <location>
        <begin position="21"/>
        <end position="43"/>
    </location>
</feature>
<dbReference type="OrthoDB" id="8949252at2759"/>
<evidence type="ECO:0000313" key="3">
    <source>
        <dbReference type="EMBL" id="CAH1242314.1"/>
    </source>
</evidence>
<dbReference type="PANTHER" id="PTHR46880:SF5">
    <property type="entry name" value="DUF4371 DOMAIN-CONTAINING PROTEIN"/>
    <property type="match status" value="1"/>
</dbReference>
<dbReference type="Proteomes" id="UP000838412">
    <property type="component" value="Chromosome 12"/>
</dbReference>
<dbReference type="PANTHER" id="PTHR46880">
    <property type="entry name" value="RAS-ASSOCIATING DOMAIN-CONTAINING PROTEIN"/>
    <property type="match status" value="1"/>
</dbReference>
<gene>
    <name evidence="3" type="primary">ZNF862</name>
    <name evidence="3" type="ORF">BLAG_LOCUS5618</name>
</gene>
<dbReference type="GO" id="GO:0046983">
    <property type="term" value="F:protein dimerization activity"/>
    <property type="evidence" value="ECO:0007669"/>
    <property type="project" value="InterPro"/>
</dbReference>
<dbReference type="EMBL" id="OV696697">
    <property type="protein sequence ID" value="CAH1242314.1"/>
    <property type="molecule type" value="Genomic_DNA"/>
</dbReference>
<name>A0A8J9YV61_BRALA</name>
<proteinExistence type="predicted"/>
<dbReference type="InterPro" id="IPR012337">
    <property type="entry name" value="RNaseH-like_sf"/>
</dbReference>
<evidence type="ECO:0000259" key="2">
    <source>
        <dbReference type="Pfam" id="PF05699"/>
    </source>
</evidence>
<dbReference type="AlphaFoldDB" id="A0A8J9YV61"/>
<dbReference type="Pfam" id="PF05699">
    <property type="entry name" value="Dimer_Tnp_hAT"/>
    <property type="match status" value="1"/>
</dbReference>
<organism evidence="3 4">
    <name type="scientific">Branchiostoma lanceolatum</name>
    <name type="common">Common lancelet</name>
    <name type="synonym">Amphioxus lanceolatum</name>
    <dbReference type="NCBI Taxonomy" id="7740"/>
    <lineage>
        <taxon>Eukaryota</taxon>
        <taxon>Metazoa</taxon>
        <taxon>Chordata</taxon>
        <taxon>Cephalochordata</taxon>
        <taxon>Leptocardii</taxon>
        <taxon>Amphioxiformes</taxon>
        <taxon>Branchiostomatidae</taxon>
        <taxon>Branchiostoma</taxon>
    </lineage>
</organism>
<evidence type="ECO:0000256" key="1">
    <source>
        <dbReference type="SAM" id="MobiDB-lite"/>
    </source>
</evidence>
<accession>A0A8J9YV61</accession>
<feature type="compositionally biased region" description="Basic residues" evidence="1">
    <location>
        <begin position="21"/>
        <end position="32"/>
    </location>
</feature>
<keyword evidence="4" id="KW-1185">Reference proteome</keyword>
<evidence type="ECO:0000313" key="4">
    <source>
        <dbReference type="Proteomes" id="UP000838412"/>
    </source>
</evidence>
<sequence length="278" mass="32001">MLCIFNFVWGTGAHRCLTPGKRTRSLQQHKRPMPSTPPFSRQQQHVGSLGSIWWINFGDRDTFAAASCYFRDDTSLIPLSDAHPVPGLGVYQRVIFDVIEENGQEWLRQGFRAEGVGRGEQYVRRQPRGQLGQLWENLFLDPERRYQFTNILQLVEIVLVFPLSTAAVERGFSCMKRVKTDCRSRLEVSMLSKLMFISNEGPPVQEYHVARAVQAWWDAAPNGRQLQDDERETLRYEYRMEKNPSCVCLLGGKLEILSSLDTSQRHIMSVGIDEKVMF</sequence>
<dbReference type="SUPFAM" id="SSF53098">
    <property type="entry name" value="Ribonuclease H-like"/>
    <property type="match status" value="1"/>
</dbReference>